<dbReference type="PROSITE" id="PS51257">
    <property type="entry name" value="PROKAR_LIPOPROTEIN"/>
    <property type="match status" value="1"/>
</dbReference>
<accession>A0A679I8P2</accession>
<name>A0A679I8P2_9RHOO</name>
<dbReference type="AlphaFoldDB" id="A0A679I8P2"/>
<comment type="similarity">
    <text evidence="1">Belongs to the outer membrane factor (OMF) (TC 1.B.17) family.</text>
</comment>
<dbReference type="SUPFAM" id="SSF56954">
    <property type="entry name" value="Outer membrane efflux proteins (OEP)"/>
    <property type="match status" value="1"/>
</dbReference>
<dbReference type="GO" id="GO:0015562">
    <property type="term" value="F:efflux transmembrane transporter activity"/>
    <property type="evidence" value="ECO:0007669"/>
    <property type="project" value="InterPro"/>
</dbReference>
<dbReference type="RefSeq" id="WP_162050052.1">
    <property type="nucleotide sequence ID" value="NZ_AP019011.1"/>
</dbReference>
<evidence type="ECO:0000313" key="3">
    <source>
        <dbReference type="Proteomes" id="UP000463961"/>
    </source>
</evidence>
<dbReference type="InterPro" id="IPR003423">
    <property type="entry name" value="OMP_efflux"/>
</dbReference>
<organism evidence="2 3">
    <name type="scientific">Fluviibacter phosphoraccumulans</name>
    <dbReference type="NCBI Taxonomy" id="1751046"/>
    <lineage>
        <taxon>Bacteria</taxon>
        <taxon>Pseudomonadati</taxon>
        <taxon>Pseudomonadota</taxon>
        <taxon>Betaproteobacteria</taxon>
        <taxon>Rhodocyclales</taxon>
        <taxon>Fluviibacteraceae</taxon>
        <taxon>Fluviibacter</taxon>
    </lineage>
</organism>
<dbReference type="PANTHER" id="PTHR30203">
    <property type="entry name" value="OUTER MEMBRANE CATION EFFLUX PROTEIN"/>
    <property type="match status" value="1"/>
</dbReference>
<dbReference type="Proteomes" id="UP000463961">
    <property type="component" value="Chromosome"/>
</dbReference>
<protein>
    <submittedName>
        <fullName evidence="2">Multidrug RND transporter</fullName>
    </submittedName>
</protein>
<dbReference type="Gene3D" id="1.20.1600.10">
    <property type="entry name" value="Outer membrane efflux proteins (OEP)"/>
    <property type="match status" value="1"/>
</dbReference>
<gene>
    <name evidence="2" type="primary">yjcP</name>
    <name evidence="2" type="ORF">ICHIAU1_15170</name>
</gene>
<dbReference type="Pfam" id="PF02321">
    <property type="entry name" value="OEP"/>
    <property type="match status" value="2"/>
</dbReference>
<dbReference type="EMBL" id="AP022345">
    <property type="protein sequence ID" value="BBU69234.1"/>
    <property type="molecule type" value="Genomic_DNA"/>
</dbReference>
<reference evidence="3" key="1">
    <citation type="submission" date="2020-01" db="EMBL/GenBank/DDBJ databases">
        <title>Phosphoaccumulans saitamaens gen. nov., sp. nov., a polyphosphate accumulating bacterium isolated from surface river water.</title>
        <authorList>
            <person name="Watanabe K."/>
            <person name="Suda W."/>
        </authorList>
    </citation>
    <scope>NUCLEOTIDE SEQUENCE [LARGE SCALE GENOMIC DNA]</scope>
    <source>
        <strain evidence="3">ICHIAU1</strain>
    </source>
</reference>
<proteinExistence type="inferred from homology"/>
<sequence length="480" mass="51580">MFFRKRFSYLLIVLAGTGCMFHGNTPVAEAPEAFSVGNADNPVKNLAEYPWWEDVGSAELNELVVEALANNKKAAMAIKNIDTAQSALDTVRLGWLPIVSLMAGRVKTDGAVQMPNLPVSLSSTGGFAAFLPMWVANIVQLPNQTKEAQKKVEATASEYLALRTSIAAQVVSAYAVLLASIEEEGVLGGLKDNLTVRLATARAMTDRGLDTEVSFNNLDSDMQKLDGQIATNKSNKIAAKNALLVLVGRQISTFTPREKFSTLNLDHIAPGNTPTSVLATRPDVVAARAKIEAADYGVSATASLFAPMPTFMSANARVAANNNGVDGTANANMQAGLALWVLDPRFLGKISTQNKQYDASIINYLDVVDNAMKEVDDALAGFEANQTKLIKEERSLANASRNLGTANAMFKNGLLSNTQYLEGSARFDSARMSMLQTKVQTIIALSKLYQSMGGGATYGEKNYSLKDQTIVGKDRETTEN</sequence>
<keyword evidence="3" id="KW-1185">Reference proteome</keyword>
<dbReference type="Gene3D" id="2.20.200.10">
    <property type="entry name" value="Outer membrane efflux proteins (OEP)"/>
    <property type="match status" value="1"/>
</dbReference>
<evidence type="ECO:0000256" key="1">
    <source>
        <dbReference type="ARBA" id="ARBA00007613"/>
    </source>
</evidence>
<dbReference type="PANTHER" id="PTHR30203:SF30">
    <property type="entry name" value="OUTER MEMBRANE PROTEIN-RELATED"/>
    <property type="match status" value="1"/>
</dbReference>
<evidence type="ECO:0000313" key="2">
    <source>
        <dbReference type="EMBL" id="BBU69234.1"/>
    </source>
</evidence>
<dbReference type="InterPro" id="IPR010131">
    <property type="entry name" value="MdtP/NodT-like"/>
</dbReference>